<dbReference type="Proteomes" id="UP000541610">
    <property type="component" value="Unassembled WGS sequence"/>
</dbReference>
<comment type="caution">
    <text evidence="2">The sequence shown here is derived from an EMBL/GenBank/DDBJ whole genome shotgun (WGS) entry which is preliminary data.</text>
</comment>
<proteinExistence type="predicted"/>
<evidence type="ECO:0000256" key="1">
    <source>
        <dbReference type="SAM" id="MobiDB-lite"/>
    </source>
</evidence>
<name>A0A7J6N4I8_PEROL</name>
<feature type="region of interest" description="Disordered" evidence="1">
    <location>
        <begin position="224"/>
        <end position="266"/>
    </location>
</feature>
<accession>A0A7J6N4I8</accession>
<feature type="region of interest" description="Disordered" evidence="1">
    <location>
        <begin position="150"/>
        <end position="171"/>
    </location>
</feature>
<evidence type="ECO:0000313" key="3">
    <source>
        <dbReference type="Proteomes" id="UP000541610"/>
    </source>
</evidence>
<organism evidence="2 3">
    <name type="scientific">Perkinsus olseni</name>
    <name type="common">Perkinsus atlanticus</name>
    <dbReference type="NCBI Taxonomy" id="32597"/>
    <lineage>
        <taxon>Eukaryota</taxon>
        <taxon>Sar</taxon>
        <taxon>Alveolata</taxon>
        <taxon>Perkinsozoa</taxon>
        <taxon>Perkinsea</taxon>
        <taxon>Perkinsida</taxon>
        <taxon>Perkinsidae</taxon>
        <taxon>Perkinsus</taxon>
    </lineage>
</organism>
<gene>
    <name evidence="2" type="ORF">FOZ60_016404</name>
</gene>
<reference evidence="2 3" key="1">
    <citation type="submission" date="2020-04" db="EMBL/GenBank/DDBJ databases">
        <title>Perkinsus olseni comparative genomics.</title>
        <authorList>
            <person name="Bogema D.R."/>
        </authorList>
    </citation>
    <scope>NUCLEOTIDE SEQUENCE [LARGE SCALE GENOMIC DNA]</scope>
    <source>
        <strain evidence="2">00978-12</strain>
    </source>
</reference>
<protein>
    <submittedName>
        <fullName evidence="2">Uncharacterized protein</fullName>
    </submittedName>
</protein>
<dbReference type="EMBL" id="JABANP010000872">
    <property type="protein sequence ID" value="KAF4678584.1"/>
    <property type="molecule type" value="Genomic_DNA"/>
</dbReference>
<sequence length="270" mass="26800">MFMTDLQLRLDVTTLIGATHIVVPMSATLESSTTHFPSKVLSARTSSRIIGDGCHFQFLHTDMRSLVVLGAILLTTSVAVDIQDDATKPTDVEEEFTFYDAHDDDAKKQYLLSGASVDSAFAHTDGRSLSTEALRASYYRRFFDRPDGRGATFGGDGGRGGDGDFSGGLGGNGGSGTFGGFGGRGGDGGVFGGDGGRGGRGGFSGGLGGNGGNGGKFGGFGGRGGDGGVVGGDGGRGGRGGLRGGNGGDGGSGGFRGGNGGDGGDAGFLL</sequence>
<feature type="compositionally biased region" description="Gly residues" evidence="1">
    <location>
        <begin position="151"/>
        <end position="171"/>
    </location>
</feature>
<dbReference type="AlphaFoldDB" id="A0A7J6N4I8"/>
<evidence type="ECO:0000313" key="2">
    <source>
        <dbReference type="EMBL" id="KAF4678584.1"/>
    </source>
</evidence>